<dbReference type="GeneID" id="63808931"/>
<comment type="caution">
    <text evidence="2">The sequence shown here is derived from an EMBL/GenBank/DDBJ whole genome shotgun (WGS) entry which is preliminary data.</text>
</comment>
<organism evidence="2 3">
    <name type="scientific">Linderina pennispora</name>
    <dbReference type="NCBI Taxonomy" id="61395"/>
    <lineage>
        <taxon>Eukaryota</taxon>
        <taxon>Fungi</taxon>
        <taxon>Fungi incertae sedis</taxon>
        <taxon>Zoopagomycota</taxon>
        <taxon>Kickxellomycotina</taxon>
        <taxon>Kickxellomycetes</taxon>
        <taxon>Kickxellales</taxon>
        <taxon>Kickxellaceae</taxon>
        <taxon>Linderina</taxon>
    </lineage>
</organism>
<proteinExistence type="predicted"/>
<protein>
    <submittedName>
        <fullName evidence="2">Uncharacterized protein</fullName>
    </submittedName>
</protein>
<evidence type="ECO:0000313" key="3">
    <source>
        <dbReference type="Proteomes" id="UP000193922"/>
    </source>
</evidence>
<keyword evidence="3" id="KW-1185">Reference proteome</keyword>
<dbReference type="AlphaFoldDB" id="A0A1Y1VQ66"/>
<feature type="region of interest" description="Disordered" evidence="1">
    <location>
        <begin position="69"/>
        <end position="113"/>
    </location>
</feature>
<evidence type="ECO:0000256" key="1">
    <source>
        <dbReference type="SAM" id="MobiDB-lite"/>
    </source>
</evidence>
<dbReference type="Proteomes" id="UP000193922">
    <property type="component" value="Unassembled WGS sequence"/>
</dbReference>
<gene>
    <name evidence="2" type="ORF">DL89DRAFT_94441</name>
</gene>
<dbReference type="EMBL" id="MCFD01000206">
    <property type="protein sequence ID" value="ORX63417.1"/>
    <property type="molecule type" value="Genomic_DNA"/>
</dbReference>
<reference evidence="2 3" key="1">
    <citation type="submission" date="2016-07" db="EMBL/GenBank/DDBJ databases">
        <title>Pervasive Adenine N6-methylation of Active Genes in Fungi.</title>
        <authorList>
            <consortium name="DOE Joint Genome Institute"/>
            <person name="Mondo S.J."/>
            <person name="Dannebaum R.O."/>
            <person name="Kuo R.C."/>
            <person name="Labutti K."/>
            <person name="Haridas S."/>
            <person name="Kuo A."/>
            <person name="Salamov A."/>
            <person name="Ahrendt S.R."/>
            <person name="Lipzen A."/>
            <person name="Sullivan W."/>
            <person name="Andreopoulos W.B."/>
            <person name="Clum A."/>
            <person name="Lindquist E."/>
            <person name="Daum C."/>
            <person name="Ramamoorthy G.K."/>
            <person name="Gryganskyi A."/>
            <person name="Culley D."/>
            <person name="Magnuson J.K."/>
            <person name="James T.Y."/>
            <person name="O'Malley M.A."/>
            <person name="Stajich J.E."/>
            <person name="Spatafora J.W."/>
            <person name="Visel A."/>
            <person name="Grigoriev I.V."/>
        </authorList>
    </citation>
    <scope>NUCLEOTIDE SEQUENCE [LARGE SCALE GENOMIC DNA]</scope>
    <source>
        <strain evidence="2 3">ATCC 12442</strain>
    </source>
</reference>
<accession>A0A1Y1VQ66</accession>
<name>A0A1Y1VQ66_9FUNG</name>
<feature type="compositionally biased region" description="Polar residues" evidence="1">
    <location>
        <begin position="85"/>
        <end position="97"/>
    </location>
</feature>
<dbReference type="RefSeq" id="XP_040738937.1">
    <property type="nucleotide sequence ID" value="XM_040892283.1"/>
</dbReference>
<evidence type="ECO:0000313" key="2">
    <source>
        <dbReference type="EMBL" id="ORX63417.1"/>
    </source>
</evidence>
<sequence>MPAPDDLVDQVEQQINNNNIAIAQDRQRLERLVEERLANADNRLEVQGQPLIAENPQHRPLFERRPLDVPVLDDLPPNERPIGQQPESSQLFSTMRRSNIPGGLTQRRHLLPM</sequence>